<evidence type="ECO:0000313" key="2">
    <source>
        <dbReference type="Proteomes" id="UP000315252"/>
    </source>
</evidence>
<name>A0A545TU76_9PROT</name>
<dbReference type="EMBL" id="VHSH01000003">
    <property type="protein sequence ID" value="TQV80764.1"/>
    <property type="molecule type" value="Genomic_DNA"/>
</dbReference>
<accession>A0A545TU76</accession>
<dbReference type="RefSeq" id="WP_142896478.1">
    <property type="nucleotide sequence ID" value="NZ_ML660054.1"/>
</dbReference>
<sequence>MSPETILALVQLGRFAIDAIEALHSGEKTEEEIAAEWQAVRLRLDSANALWEEAALETPAEI</sequence>
<dbReference type="Proteomes" id="UP000315252">
    <property type="component" value="Unassembled WGS sequence"/>
</dbReference>
<proteinExistence type="predicted"/>
<evidence type="ECO:0000313" key="1">
    <source>
        <dbReference type="EMBL" id="TQV80764.1"/>
    </source>
</evidence>
<keyword evidence="2" id="KW-1185">Reference proteome</keyword>
<reference evidence="1 2" key="1">
    <citation type="submission" date="2019-06" db="EMBL/GenBank/DDBJ databases">
        <title>Whole genome sequence for Rhodospirillaceae sp. R148.</title>
        <authorList>
            <person name="Wang G."/>
        </authorList>
    </citation>
    <scope>NUCLEOTIDE SEQUENCE [LARGE SCALE GENOMIC DNA]</scope>
    <source>
        <strain evidence="1 2">R148</strain>
    </source>
</reference>
<dbReference type="AlphaFoldDB" id="A0A545TU76"/>
<organism evidence="1 2">
    <name type="scientific">Denitrobaculum tricleocarpae</name>
    <dbReference type="NCBI Taxonomy" id="2591009"/>
    <lineage>
        <taxon>Bacteria</taxon>
        <taxon>Pseudomonadati</taxon>
        <taxon>Pseudomonadota</taxon>
        <taxon>Alphaproteobacteria</taxon>
        <taxon>Rhodospirillales</taxon>
        <taxon>Rhodospirillaceae</taxon>
        <taxon>Denitrobaculum</taxon>
    </lineage>
</organism>
<comment type="caution">
    <text evidence="1">The sequence shown here is derived from an EMBL/GenBank/DDBJ whole genome shotgun (WGS) entry which is preliminary data.</text>
</comment>
<protein>
    <submittedName>
        <fullName evidence="1">Uncharacterized protein</fullName>
    </submittedName>
</protein>
<gene>
    <name evidence="1" type="ORF">FKG95_11475</name>
</gene>